<keyword evidence="7" id="KW-1185">Reference proteome</keyword>
<feature type="transmembrane region" description="Helical" evidence="4">
    <location>
        <begin position="38"/>
        <end position="61"/>
    </location>
</feature>
<dbReference type="HOGENOM" id="CLU_027066_2_0_11"/>
<feature type="transmembrane region" description="Helical" evidence="4">
    <location>
        <begin position="204"/>
        <end position="232"/>
    </location>
</feature>
<evidence type="ECO:0000256" key="1">
    <source>
        <dbReference type="ARBA" id="ARBA00023015"/>
    </source>
</evidence>
<keyword evidence="1" id="KW-0805">Transcription regulation</keyword>
<evidence type="ECO:0000313" key="6">
    <source>
        <dbReference type="EMBL" id="CBL04369.1"/>
    </source>
</evidence>
<gene>
    <name evidence="6" type="ORF">GPA_20010</name>
</gene>
<dbReference type="SMART" id="SM00421">
    <property type="entry name" value="HTH_LUXR"/>
    <property type="match status" value="1"/>
</dbReference>
<keyword evidence="2 6" id="KW-0238">DNA-binding</keyword>
<reference evidence="6 7" key="1">
    <citation type="submission" date="2010-03" db="EMBL/GenBank/DDBJ databases">
        <title>The genome sequence of Gordonibacter pamelaeae 7-10-1-bT.</title>
        <authorList>
            <consortium name="metaHIT consortium -- http://www.metahit.eu/"/>
            <person name="Pajon A."/>
            <person name="Turner K."/>
            <person name="Parkhill J."/>
            <person name="Timmis K."/>
            <person name="Oxley A."/>
            <person name="Wurdemann D."/>
        </authorList>
    </citation>
    <scope>NUCLEOTIDE SEQUENCE [LARGE SCALE GENOMIC DNA]</scope>
    <source>
        <strain evidence="7">7-10-1-b</strain>
    </source>
</reference>
<dbReference type="CDD" id="cd06170">
    <property type="entry name" value="LuxR_C_like"/>
    <property type="match status" value="1"/>
</dbReference>
<keyword evidence="4" id="KW-0472">Membrane</keyword>
<dbReference type="Proteomes" id="UP000008805">
    <property type="component" value="Chromosome"/>
</dbReference>
<feature type="domain" description="HTH luxR-type" evidence="5">
    <location>
        <begin position="402"/>
        <end position="467"/>
    </location>
</feature>
<feature type="transmembrane region" description="Helical" evidence="4">
    <location>
        <begin position="351"/>
        <end position="372"/>
    </location>
</feature>
<accession>D6E9H2</accession>
<dbReference type="GO" id="GO:0006355">
    <property type="term" value="P:regulation of DNA-templated transcription"/>
    <property type="evidence" value="ECO:0007669"/>
    <property type="project" value="InterPro"/>
</dbReference>
<dbReference type="PANTHER" id="PTHR44688">
    <property type="entry name" value="DNA-BINDING TRANSCRIPTIONAL ACTIVATOR DEVR_DOSR"/>
    <property type="match status" value="1"/>
</dbReference>
<evidence type="ECO:0000259" key="5">
    <source>
        <dbReference type="PROSITE" id="PS50043"/>
    </source>
</evidence>
<evidence type="ECO:0000256" key="3">
    <source>
        <dbReference type="ARBA" id="ARBA00023163"/>
    </source>
</evidence>
<sequence length="484" mass="51485">MALGVRTIPSLFIALTSYKLLAVLLLMETFLLPGTFVVGGLALPACTLLFLACSLVCLAFAMLFRRLTFHDHSWYLGLLIACLMLGLFLLLLRELGGVGNAALASACRGLGIALVAAGLIGVHIEMARIMGALGMTQTLTFGVSAAFAAGLLYLALTLLPVPQGRWMAAFALPLVLAASFSRARRNVYRSRKTRFEEPEAEVLVPYRFIVTSVAQGVAAGLLVALACVGGPFAPAWNVAGYLLAAMLTLATMLVCKLDFNRSVYQIGFPLVGLGLLCAGIAGAPLGAPGAVMQVTGFLYLDLVLWGLGSYLIKNCRQPATWVAACPTTSLMAGRTLGAVLGAALLQLLPGGVGWNALLCTAAFCFVMAALLLSNAANLRTGWGFVRPGGPDDGTNAHRACQIVAEDFSLTQREFEVLRRIVAGESRADVAEALFIAPNTVKTHLHSIYAKLDVHNVHDLRAYVDNRRRSFSPSSENEEILENDA</sequence>
<feature type="transmembrane region" description="Helical" evidence="4">
    <location>
        <begin position="291"/>
        <end position="312"/>
    </location>
</feature>
<evidence type="ECO:0000256" key="4">
    <source>
        <dbReference type="SAM" id="Phobius"/>
    </source>
</evidence>
<feature type="transmembrane region" description="Helical" evidence="4">
    <location>
        <begin position="319"/>
        <end position="345"/>
    </location>
</feature>
<feature type="transmembrane region" description="Helical" evidence="4">
    <location>
        <begin position="238"/>
        <end position="259"/>
    </location>
</feature>
<dbReference type="PANTHER" id="PTHR44688:SF16">
    <property type="entry name" value="DNA-BINDING TRANSCRIPTIONAL ACTIVATOR DEVR_DOSR"/>
    <property type="match status" value="1"/>
</dbReference>
<dbReference type="EMBL" id="FP929047">
    <property type="protein sequence ID" value="CBL04369.1"/>
    <property type="molecule type" value="Genomic_DNA"/>
</dbReference>
<dbReference type="AlphaFoldDB" id="D6E9H2"/>
<evidence type="ECO:0000313" key="7">
    <source>
        <dbReference type="Proteomes" id="UP000008805"/>
    </source>
</evidence>
<dbReference type="KEGG" id="gpa:GPA_20010"/>
<dbReference type="PRINTS" id="PR00038">
    <property type="entry name" value="HTHLUXR"/>
</dbReference>
<keyword evidence="4" id="KW-0812">Transmembrane</keyword>
<organism evidence="6 7">
    <name type="scientific">Gordonibacter pamelaeae 7-10-1-b</name>
    <dbReference type="NCBI Taxonomy" id="657308"/>
    <lineage>
        <taxon>Bacteria</taxon>
        <taxon>Bacillati</taxon>
        <taxon>Actinomycetota</taxon>
        <taxon>Coriobacteriia</taxon>
        <taxon>Eggerthellales</taxon>
        <taxon>Eggerthellaceae</taxon>
        <taxon>Gordonibacter</taxon>
    </lineage>
</organism>
<dbReference type="SUPFAM" id="SSF46894">
    <property type="entry name" value="C-terminal effector domain of the bipartite response regulators"/>
    <property type="match status" value="1"/>
</dbReference>
<dbReference type="GO" id="GO:0003677">
    <property type="term" value="F:DNA binding"/>
    <property type="evidence" value="ECO:0007669"/>
    <property type="project" value="UniProtKB-KW"/>
</dbReference>
<keyword evidence="3" id="KW-0804">Transcription</keyword>
<dbReference type="PATRIC" id="fig|657308.3.peg.1539"/>
<feature type="transmembrane region" description="Helical" evidence="4">
    <location>
        <begin position="266"/>
        <end position="285"/>
    </location>
</feature>
<feature type="transmembrane region" description="Helical" evidence="4">
    <location>
        <begin position="73"/>
        <end position="92"/>
    </location>
</feature>
<feature type="transmembrane region" description="Helical" evidence="4">
    <location>
        <begin position="12"/>
        <end position="32"/>
    </location>
</feature>
<keyword evidence="4" id="KW-1133">Transmembrane helix</keyword>
<proteinExistence type="predicted"/>
<dbReference type="InterPro" id="IPR016032">
    <property type="entry name" value="Sig_transdc_resp-reg_C-effctor"/>
</dbReference>
<feature type="transmembrane region" description="Helical" evidence="4">
    <location>
        <begin position="132"/>
        <end position="154"/>
    </location>
</feature>
<dbReference type="Gene3D" id="1.10.10.10">
    <property type="entry name" value="Winged helix-like DNA-binding domain superfamily/Winged helix DNA-binding domain"/>
    <property type="match status" value="1"/>
</dbReference>
<name>D6E9H2_9ACTN</name>
<dbReference type="PROSITE" id="PS50043">
    <property type="entry name" value="HTH_LUXR_2"/>
    <property type="match status" value="1"/>
</dbReference>
<dbReference type="Pfam" id="PF00196">
    <property type="entry name" value="GerE"/>
    <property type="match status" value="1"/>
</dbReference>
<dbReference type="InterPro" id="IPR000792">
    <property type="entry name" value="Tscrpt_reg_LuxR_C"/>
</dbReference>
<reference evidence="6 7" key="2">
    <citation type="submission" date="2010-03" db="EMBL/GenBank/DDBJ databases">
        <authorList>
            <person name="Pajon A."/>
        </authorList>
    </citation>
    <scope>NUCLEOTIDE SEQUENCE [LARGE SCALE GENOMIC DNA]</scope>
    <source>
        <strain evidence="7">7-10-1-b</strain>
    </source>
</reference>
<evidence type="ECO:0000256" key="2">
    <source>
        <dbReference type="ARBA" id="ARBA00023125"/>
    </source>
</evidence>
<feature type="transmembrane region" description="Helical" evidence="4">
    <location>
        <begin position="166"/>
        <end position="183"/>
    </location>
</feature>
<protein>
    <submittedName>
        <fullName evidence="6">Response regulator containing a CheY-like receiver domain and an HTH DNA-binding domain</fullName>
    </submittedName>
</protein>
<dbReference type="InterPro" id="IPR036388">
    <property type="entry name" value="WH-like_DNA-bd_sf"/>
</dbReference>